<dbReference type="RefSeq" id="XP_001594556.1">
    <property type="nucleotide sequence ID" value="XM_001594506.1"/>
</dbReference>
<dbReference type="KEGG" id="ssl:SS1G_04363"/>
<name>A7EGC2_SCLS1</name>
<dbReference type="AlphaFoldDB" id="A7EGC2"/>
<gene>
    <name evidence="1" type="ORF">SS1G_04363</name>
</gene>
<dbReference type="InParanoid" id="A7EGC2"/>
<dbReference type="EMBL" id="CH476625">
    <property type="protein sequence ID" value="EDO01888.1"/>
    <property type="molecule type" value="Genomic_DNA"/>
</dbReference>
<proteinExistence type="predicted"/>
<keyword evidence="2" id="KW-1185">Reference proteome</keyword>
<sequence>MGDLLSDGFNKVSSQLWSCCKSVAVEIYILTPHACPCSCQCQKKLYSGLIFHNFTAKDETMRFGFTFQMAFSDQRKVIKPLLRRESIAQNSTQDKEAALSRSTTYNRYNYADVESGRPLCGGDVGSLICRLQRMFGNYTPICLCLMLEIISDLSRVEDGKQALFTTQSGYSLTLGCPPSRQPMIAQLLVFKSRTISLKQISFDICLGSPVENS</sequence>
<dbReference type="GeneID" id="5490723"/>
<reference evidence="2" key="1">
    <citation type="journal article" date="2011" name="PLoS Genet.">
        <title>Genomic analysis of the necrotrophic fungal pathogens Sclerotinia sclerotiorum and Botrytis cinerea.</title>
        <authorList>
            <person name="Amselem J."/>
            <person name="Cuomo C.A."/>
            <person name="van Kan J.A."/>
            <person name="Viaud M."/>
            <person name="Benito E.P."/>
            <person name="Couloux A."/>
            <person name="Coutinho P.M."/>
            <person name="de Vries R.P."/>
            <person name="Dyer P.S."/>
            <person name="Fillinger S."/>
            <person name="Fournier E."/>
            <person name="Gout L."/>
            <person name="Hahn M."/>
            <person name="Kohn L."/>
            <person name="Lapalu N."/>
            <person name="Plummer K.M."/>
            <person name="Pradier J.M."/>
            <person name="Quevillon E."/>
            <person name="Sharon A."/>
            <person name="Simon A."/>
            <person name="ten Have A."/>
            <person name="Tudzynski B."/>
            <person name="Tudzynski P."/>
            <person name="Wincker P."/>
            <person name="Andrew M."/>
            <person name="Anthouard V."/>
            <person name="Beever R.E."/>
            <person name="Beffa R."/>
            <person name="Benoit I."/>
            <person name="Bouzid O."/>
            <person name="Brault B."/>
            <person name="Chen Z."/>
            <person name="Choquer M."/>
            <person name="Collemare J."/>
            <person name="Cotton P."/>
            <person name="Danchin E.G."/>
            <person name="Da Silva C."/>
            <person name="Gautier A."/>
            <person name="Giraud C."/>
            <person name="Giraud T."/>
            <person name="Gonzalez C."/>
            <person name="Grossetete S."/>
            <person name="Guldener U."/>
            <person name="Henrissat B."/>
            <person name="Howlett B.J."/>
            <person name="Kodira C."/>
            <person name="Kretschmer M."/>
            <person name="Lappartient A."/>
            <person name="Leroch M."/>
            <person name="Levis C."/>
            <person name="Mauceli E."/>
            <person name="Neuveglise C."/>
            <person name="Oeser B."/>
            <person name="Pearson M."/>
            <person name="Poulain J."/>
            <person name="Poussereau N."/>
            <person name="Quesneville H."/>
            <person name="Rascle C."/>
            <person name="Schumacher J."/>
            <person name="Segurens B."/>
            <person name="Sexton A."/>
            <person name="Silva E."/>
            <person name="Sirven C."/>
            <person name="Soanes D.M."/>
            <person name="Talbot N.J."/>
            <person name="Templeton M."/>
            <person name="Yandava C."/>
            <person name="Yarden O."/>
            <person name="Zeng Q."/>
            <person name="Rollins J.A."/>
            <person name="Lebrun M.H."/>
            <person name="Dickman M."/>
        </authorList>
    </citation>
    <scope>NUCLEOTIDE SEQUENCE [LARGE SCALE GENOMIC DNA]</scope>
    <source>
        <strain evidence="2">ATCC 18683 / 1980 / Ss-1</strain>
    </source>
</reference>
<evidence type="ECO:0000313" key="2">
    <source>
        <dbReference type="Proteomes" id="UP000001312"/>
    </source>
</evidence>
<organism evidence="1 2">
    <name type="scientific">Sclerotinia sclerotiorum (strain ATCC 18683 / 1980 / Ss-1)</name>
    <name type="common">White mold</name>
    <name type="synonym">Whetzelinia sclerotiorum</name>
    <dbReference type="NCBI Taxonomy" id="665079"/>
    <lineage>
        <taxon>Eukaryota</taxon>
        <taxon>Fungi</taxon>
        <taxon>Dikarya</taxon>
        <taxon>Ascomycota</taxon>
        <taxon>Pezizomycotina</taxon>
        <taxon>Leotiomycetes</taxon>
        <taxon>Helotiales</taxon>
        <taxon>Sclerotiniaceae</taxon>
        <taxon>Sclerotinia</taxon>
    </lineage>
</organism>
<accession>A7EGC2</accession>
<dbReference type="Proteomes" id="UP000001312">
    <property type="component" value="Unassembled WGS sequence"/>
</dbReference>
<dbReference type="HOGENOM" id="CLU_1295093_0_0_1"/>
<protein>
    <submittedName>
        <fullName evidence="1">Uncharacterized protein</fullName>
    </submittedName>
</protein>
<evidence type="ECO:0000313" key="1">
    <source>
        <dbReference type="EMBL" id="EDO01888.1"/>
    </source>
</evidence>